<gene>
    <name evidence="1" type="ORF">LKD42_00350</name>
</gene>
<dbReference type="Proteomes" id="UP001299235">
    <property type="component" value="Unassembled WGS sequence"/>
</dbReference>
<comment type="caution">
    <text evidence="1">The sequence shown here is derived from an EMBL/GenBank/DDBJ whole genome shotgun (WGS) entry which is preliminary data.</text>
</comment>
<sequence length="349" mass="40207">MRDLVQFDVLISCPSDIVNTIKDIVYNFNTNYGFKIGVSIRILYWKDSSYPEYGDTPQDIINRQIVDNADAVIAVFGNVFGTATSRYGSGTEEEIEKMISSGKQIFLYFQNKSTETNNLILEEVQKVRDFKKKYGKKGLYTEFKSKPQFKQLLLEHLISYFTNNPLVDARDKGWPHIVTKYEIQFCYTDSSEILVKKILTIRSLINDYSCMIDRFGWKGKSVIKNIENAILLKSFQENLTYTACILQFDHPLSRGEEYTIEIEYSLDNSENIDPRYVSCAVNIPIELIVFKIETNLSQKIAKAVLQNFSATASRIPMENKVLNCDGPIDVTIQRPIQGNRYVLSWEFNI</sequence>
<dbReference type="EMBL" id="JAJEQE010000001">
    <property type="protein sequence ID" value="MCC2147713.1"/>
    <property type="molecule type" value="Genomic_DNA"/>
</dbReference>
<evidence type="ECO:0000313" key="1">
    <source>
        <dbReference type="EMBL" id="MCC2147713.1"/>
    </source>
</evidence>
<protein>
    <recommendedName>
        <fullName evidence="3">DUF4062 domain-containing protein</fullName>
    </recommendedName>
</protein>
<evidence type="ECO:0000313" key="2">
    <source>
        <dbReference type="Proteomes" id="UP001299235"/>
    </source>
</evidence>
<accession>A0ABS8ERB7</accession>
<reference evidence="1 2" key="1">
    <citation type="submission" date="2021-10" db="EMBL/GenBank/DDBJ databases">
        <title>Anaerobic single-cell dispensing facilitates the cultivation of human gut bacteria.</title>
        <authorList>
            <person name="Afrizal A."/>
        </authorList>
    </citation>
    <scope>NUCLEOTIDE SEQUENCE [LARGE SCALE GENOMIC DNA]</scope>
    <source>
        <strain evidence="1 2">CLA-AA-H246</strain>
    </source>
</reference>
<name>A0ABS8ERB7_9FIRM</name>
<organism evidence="1 2">
    <name type="scientific">Hominisplanchenecus faecis</name>
    <dbReference type="NCBI Taxonomy" id="2885351"/>
    <lineage>
        <taxon>Bacteria</taxon>
        <taxon>Bacillati</taxon>
        <taxon>Bacillota</taxon>
        <taxon>Clostridia</taxon>
        <taxon>Lachnospirales</taxon>
        <taxon>Lachnospiraceae</taxon>
        <taxon>Hominisplanchenecus</taxon>
    </lineage>
</organism>
<evidence type="ECO:0008006" key="3">
    <source>
        <dbReference type="Google" id="ProtNLM"/>
    </source>
</evidence>
<dbReference type="RefSeq" id="WP_248834501.1">
    <property type="nucleotide sequence ID" value="NZ_JAJEQE010000001.1"/>
</dbReference>
<proteinExistence type="predicted"/>
<keyword evidence="2" id="KW-1185">Reference proteome</keyword>